<dbReference type="CDD" id="cd22343">
    <property type="entry name" value="PDDEXK_lambda_exonuclease-like"/>
    <property type="match status" value="1"/>
</dbReference>
<organism evidence="2">
    <name type="scientific">marine sediment metagenome</name>
    <dbReference type="NCBI Taxonomy" id="412755"/>
    <lineage>
        <taxon>unclassified sequences</taxon>
        <taxon>metagenomes</taxon>
        <taxon>ecological metagenomes</taxon>
    </lineage>
</organism>
<dbReference type="InterPro" id="IPR051703">
    <property type="entry name" value="NF-kappa-B_Signaling_Reg"/>
</dbReference>
<dbReference type="PANTHER" id="PTHR46609">
    <property type="entry name" value="EXONUCLEASE, PHAGE-TYPE/RECB, C-TERMINAL DOMAIN-CONTAINING PROTEIN"/>
    <property type="match status" value="1"/>
</dbReference>
<name>A0A0F8XQ18_9ZZZZ</name>
<dbReference type="InterPro" id="IPR011604">
    <property type="entry name" value="PDDEXK-like_dom_sf"/>
</dbReference>
<dbReference type="AlphaFoldDB" id="A0A0F8XQ18"/>
<dbReference type="SUPFAM" id="SSF52980">
    <property type="entry name" value="Restriction endonuclease-like"/>
    <property type="match status" value="1"/>
</dbReference>
<reference evidence="2" key="1">
    <citation type="journal article" date="2015" name="Nature">
        <title>Complex archaea that bridge the gap between prokaryotes and eukaryotes.</title>
        <authorList>
            <person name="Spang A."/>
            <person name="Saw J.H."/>
            <person name="Jorgensen S.L."/>
            <person name="Zaremba-Niedzwiedzka K."/>
            <person name="Martijn J."/>
            <person name="Lind A.E."/>
            <person name="van Eijk R."/>
            <person name="Schleper C."/>
            <person name="Guy L."/>
            <person name="Ettema T.J."/>
        </authorList>
    </citation>
    <scope>NUCLEOTIDE SEQUENCE</scope>
</reference>
<accession>A0A0F8XQ18</accession>
<dbReference type="Pfam" id="PF09588">
    <property type="entry name" value="YqaJ"/>
    <property type="match status" value="1"/>
</dbReference>
<dbReference type="InterPro" id="IPR011335">
    <property type="entry name" value="Restrct_endonuc-II-like"/>
</dbReference>
<evidence type="ECO:0000259" key="1">
    <source>
        <dbReference type="Pfam" id="PF09588"/>
    </source>
</evidence>
<comment type="caution">
    <text evidence="2">The sequence shown here is derived from an EMBL/GenBank/DDBJ whole genome shotgun (WGS) entry which is preliminary data.</text>
</comment>
<sequence>MSRVLNFTEHDFEQRSPEWYAVRLGKVTSSRASLMLAKLKKGEAAGRRNLRVGLVVDRLTGKSQEGTYLSRAMQDGIDREDAALAAYEAETGNLVERSGFLQHNELMAGASLDAQVNNFVVMVEAKSPLPATHLGYLRSGKVPHDYLCQVTHQLYITGAEWCDWYSFHPDFPENLRGKLVRVTRDDVDLVAYDTALRAFLAEVDVEVQAVRTMAGGAEAA</sequence>
<gene>
    <name evidence="2" type="ORF">LCGC14_2917370</name>
</gene>
<evidence type="ECO:0000313" key="2">
    <source>
        <dbReference type="EMBL" id="KKK71097.1"/>
    </source>
</evidence>
<proteinExistence type="predicted"/>
<protein>
    <recommendedName>
        <fullName evidence="1">YqaJ viral recombinase domain-containing protein</fullName>
    </recommendedName>
</protein>
<dbReference type="EMBL" id="LAZR01057889">
    <property type="protein sequence ID" value="KKK71097.1"/>
    <property type="molecule type" value="Genomic_DNA"/>
</dbReference>
<dbReference type="Gene3D" id="3.90.320.10">
    <property type="match status" value="1"/>
</dbReference>
<feature type="domain" description="YqaJ viral recombinase" evidence="1">
    <location>
        <begin position="18"/>
        <end position="160"/>
    </location>
</feature>
<dbReference type="InterPro" id="IPR019080">
    <property type="entry name" value="YqaJ_viral_recombinase"/>
</dbReference>
<dbReference type="PANTHER" id="PTHR46609:SF6">
    <property type="entry name" value="EXONUCLEASE, PHAGE-TYPE_RECB, C-TERMINAL DOMAIN-CONTAINING PROTEIN-RELATED"/>
    <property type="match status" value="1"/>
</dbReference>